<dbReference type="RefSeq" id="WP_219053028.1">
    <property type="nucleotide sequence ID" value="NZ_JAHWDP010000004.1"/>
</dbReference>
<protein>
    <submittedName>
        <fullName evidence="3">DUF2892 domain-containing protein</fullName>
    </submittedName>
</protein>
<dbReference type="Proteomes" id="UP001138686">
    <property type="component" value="Unassembled WGS sequence"/>
</dbReference>
<reference evidence="3" key="1">
    <citation type="submission" date="2021-07" db="EMBL/GenBank/DDBJ databases">
        <title>Aureisphaera sp. CAU 1614 isolated from sea sediment.</title>
        <authorList>
            <person name="Kim W."/>
        </authorList>
    </citation>
    <scope>NUCLEOTIDE SEQUENCE</scope>
    <source>
        <strain evidence="3">CAU 1614</strain>
    </source>
</reference>
<accession>A0A9X1FPU4</accession>
<gene>
    <name evidence="3" type="ORF">KXJ69_10295</name>
</gene>
<feature type="transmembrane region" description="Helical" evidence="1">
    <location>
        <begin position="12"/>
        <end position="29"/>
    </location>
</feature>
<dbReference type="EMBL" id="JAHWDP010000004">
    <property type="protein sequence ID" value="MBW2938499.1"/>
    <property type="molecule type" value="Genomic_DNA"/>
</dbReference>
<keyword evidence="1" id="KW-1133">Transmembrane helix</keyword>
<dbReference type="InterPro" id="IPR021309">
    <property type="entry name" value="YgaP-like_TM"/>
</dbReference>
<organism evidence="3 4">
    <name type="scientific">Halomarinibacterium sedimenti</name>
    <dbReference type="NCBI Taxonomy" id="2857106"/>
    <lineage>
        <taxon>Bacteria</taxon>
        <taxon>Pseudomonadati</taxon>
        <taxon>Bacteroidota</taxon>
        <taxon>Flavobacteriia</taxon>
        <taxon>Flavobacteriales</taxon>
        <taxon>Flavobacteriaceae</taxon>
        <taxon>Halomarinibacterium</taxon>
    </lineage>
</organism>
<keyword evidence="1" id="KW-0472">Membrane</keyword>
<evidence type="ECO:0000313" key="3">
    <source>
        <dbReference type="EMBL" id="MBW2938499.1"/>
    </source>
</evidence>
<evidence type="ECO:0000256" key="1">
    <source>
        <dbReference type="SAM" id="Phobius"/>
    </source>
</evidence>
<proteinExistence type="predicted"/>
<keyword evidence="4" id="KW-1185">Reference proteome</keyword>
<keyword evidence="1" id="KW-0812">Transmembrane</keyword>
<evidence type="ECO:0000313" key="4">
    <source>
        <dbReference type="Proteomes" id="UP001138686"/>
    </source>
</evidence>
<comment type="caution">
    <text evidence="3">The sequence shown here is derived from an EMBL/GenBank/DDBJ whole genome shotgun (WGS) entry which is preliminary data.</text>
</comment>
<dbReference type="AlphaFoldDB" id="A0A9X1FPU4"/>
<feature type="transmembrane region" description="Helical" evidence="1">
    <location>
        <begin position="35"/>
        <end position="61"/>
    </location>
</feature>
<name>A0A9X1FPU4_9FLAO</name>
<evidence type="ECO:0000259" key="2">
    <source>
        <dbReference type="Pfam" id="PF11127"/>
    </source>
</evidence>
<dbReference type="Pfam" id="PF11127">
    <property type="entry name" value="YgaP-like_TM"/>
    <property type="match status" value="1"/>
</dbReference>
<feature type="domain" description="Inner membrane protein YgaP-like transmembrane" evidence="2">
    <location>
        <begin position="5"/>
        <end position="68"/>
    </location>
</feature>
<sequence length="70" mass="7908">MKLPKNMGKFDRAIRFILAIIAVTLYFTGTVEGFWGILLLLFAIATTFTGISGFCPLYPIFGWNTCRIKK</sequence>